<dbReference type="Gene3D" id="2.180.10.10">
    <property type="entry name" value="RHS repeat-associated core"/>
    <property type="match status" value="1"/>
</dbReference>
<keyword evidence="2" id="KW-1185">Reference proteome</keyword>
<evidence type="ECO:0000313" key="1">
    <source>
        <dbReference type="EMBL" id="PPK92138.1"/>
    </source>
</evidence>
<feature type="non-terminal residue" evidence="1">
    <location>
        <position position="1"/>
    </location>
</feature>
<organism evidence="1 2">
    <name type="scientific">Nonlabens xylanidelens</name>
    <dbReference type="NCBI Taxonomy" id="191564"/>
    <lineage>
        <taxon>Bacteria</taxon>
        <taxon>Pseudomonadati</taxon>
        <taxon>Bacteroidota</taxon>
        <taxon>Flavobacteriia</taxon>
        <taxon>Flavobacteriales</taxon>
        <taxon>Flavobacteriaceae</taxon>
        <taxon>Nonlabens</taxon>
    </lineage>
</organism>
<protein>
    <submittedName>
        <fullName evidence="1">RHS repeat-associated protein</fullName>
    </submittedName>
</protein>
<dbReference type="InterPro" id="IPR022385">
    <property type="entry name" value="Rhs_assc_core"/>
</dbReference>
<dbReference type="Proteomes" id="UP000239002">
    <property type="component" value="Unassembled WGS sequence"/>
</dbReference>
<dbReference type="RefSeq" id="WP_317044710.1">
    <property type="nucleotide sequence ID" value="NZ_PTJE01000018.1"/>
</dbReference>
<name>A0A2S6ID40_9FLAO</name>
<dbReference type="NCBIfam" id="TIGR03696">
    <property type="entry name" value="Rhs_assc_core"/>
    <property type="match status" value="1"/>
</dbReference>
<dbReference type="AlphaFoldDB" id="A0A2S6ID40"/>
<gene>
    <name evidence="1" type="ORF">LY01_03029</name>
</gene>
<accession>A0A2S6ID40</accession>
<sequence length="325" mass="36964">PYGMLLNNRHGSVDSDAYRYGFQGQERDDEVKGEGNSYNYTYRMHDPRLGRFFAVDPLAPKYPHYTPYQFSGNKVIAFVELEGLEEAPTPDKKSTYENNKRFNDSDRRNILDYGDFEEVDLDYAERKLNGFVDEARNYGYNFSADNLEHFLGNTGEDRNVSKDVILGDVNLRNLIRFNLQRIWLGDMSDDVDGLEVGESKVFDKYYVDSTNASLFSDNYYASGGSNIKTTTKLTITRTGEMSWNVKGSVHNIWSDTYDWHGGLGVYIPGEGMVGDELGEALSYFGRAKGFKLKSSWETKVNFNVYGVWGVVTWGGLNSLEDSVKE</sequence>
<dbReference type="EMBL" id="PTJE01000018">
    <property type="protein sequence ID" value="PPK92138.1"/>
    <property type="molecule type" value="Genomic_DNA"/>
</dbReference>
<reference evidence="1 2" key="1">
    <citation type="submission" date="2018-02" db="EMBL/GenBank/DDBJ databases">
        <title>Genomic Encyclopedia of Archaeal and Bacterial Type Strains, Phase II (KMG-II): from individual species to whole genera.</title>
        <authorList>
            <person name="Goeker M."/>
        </authorList>
    </citation>
    <scope>NUCLEOTIDE SEQUENCE [LARGE SCALE GENOMIC DNA]</scope>
    <source>
        <strain evidence="1 2">DSM 16809</strain>
    </source>
</reference>
<evidence type="ECO:0000313" key="2">
    <source>
        <dbReference type="Proteomes" id="UP000239002"/>
    </source>
</evidence>
<proteinExistence type="predicted"/>
<comment type="caution">
    <text evidence="1">The sequence shown here is derived from an EMBL/GenBank/DDBJ whole genome shotgun (WGS) entry which is preliminary data.</text>
</comment>